<comment type="subcellular location">
    <subcellularLocation>
        <location evidence="1">Membrane</location>
        <topology evidence="1">Multi-pass membrane protein</topology>
    </subcellularLocation>
</comment>
<evidence type="ECO:0000256" key="6">
    <source>
        <dbReference type="SAM" id="Phobius"/>
    </source>
</evidence>
<evidence type="ECO:0000256" key="1">
    <source>
        <dbReference type="ARBA" id="ARBA00004141"/>
    </source>
</evidence>
<gene>
    <name evidence="7" type="ORF">CALVIDRAFT_171594</name>
</gene>
<organism evidence="7 8">
    <name type="scientific">Calocera viscosa (strain TUFC12733)</name>
    <dbReference type="NCBI Taxonomy" id="1330018"/>
    <lineage>
        <taxon>Eukaryota</taxon>
        <taxon>Fungi</taxon>
        <taxon>Dikarya</taxon>
        <taxon>Basidiomycota</taxon>
        <taxon>Agaricomycotina</taxon>
        <taxon>Dacrymycetes</taxon>
        <taxon>Dacrymycetales</taxon>
        <taxon>Dacrymycetaceae</taxon>
        <taxon>Calocera</taxon>
    </lineage>
</organism>
<evidence type="ECO:0000256" key="5">
    <source>
        <dbReference type="ARBA" id="ARBA00023136"/>
    </source>
</evidence>
<keyword evidence="3 6" id="KW-0812">Transmembrane</keyword>
<keyword evidence="4 6" id="KW-1133">Transmembrane helix</keyword>
<feature type="transmembrane region" description="Helical" evidence="6">
    <location>
        <begin position="158"/>
        <end position="177"/>
    </location>
</feature>
<comment type="similarity">
    <text evidence="2">Belongs to the UPF0220 family.</text>
</comment>
<dbReference type="PANTHER" id="PTHR13180">
    <property type="entry name" value="SMALL MEMBRANE PROTEIN-RELATED"/>
    <property type="match status" value="1"/>
</dbReference>
<dbReference type="STRING" id="1330018.A0A167L965"/>
<keyword evidence="8" id="KW-1185">Reference proteome</keyword>
<sequence>MSLPRAAYDPRRVCVIPFPIVPFMRHKRAIGVYAAGALFAMAQWLFLDAAILSAHARPPPDAPYDEVPVHVTFVDWVPGICSTLGMLVVNLINRERLMGEGGGLSLGGWGEGGVVWRARLFLFLGFALMAGGLAGSVTILVLKYIIPEWPDKYEYYGVANVAQNVCIMLSAVVLWLGQNTQGEYEYRLAL</sequence>
<reference evidence="7 8" key="1">
    <citation type="journal article" date="2016" name="Mol. Biol. Evol.">
        <title>Comparative Genomics of Early-Diverging Mushroom-Forming Fungi Provides Insights into the Origins of Lignocellulose Decay Capabilities.</title>
        <authorList>
            <person name="Nagy L.G."/>
            <person name="Riley R."/>
            <person name="Tritt A."/>
            <person name="Adam C."/>
            <person name="Daum C."/>
            <person name="Floudas D."/>
            <person name="Sun H."/>
            <person name="Yadav J.S."/>
            <person name="Pangilinan J."/>
            <person name="Larsson K.H."/>
            <person name="Matsuura K."/>
            <person name="Barry K."/>
            <person name="Labutti K."/>
            <person name="Kuo R."/>
            <person name="Ohm R.A."/>
            <person name="Bhattacharya S.S."/>
            <person name="Shirouzu T."/>
            <person name="Yoshinaga Y."/>
            <person name="Martin F.M."/>
            <person name="Grigoriev I.V."/>
            <person name="Hibbett D.S."/>
        </authorList>
    </citation>
    <scope>NUCLEOTIDE SEQUENCE [LARGE SCALE GENOMIC DNA]</scope>
    <source>
        <strain evidence="7 8">TUFC12733</strain>
    </source>
</reference>
<evidence type="ECO:0000256" key="4">
    <source>
        <dbReference type="ARBA" id="ARBA00022989"/>
    </source>
</evidence>
<dbReference type="AlphaFoldDB" id="A0A167L965"/>
<dbReference type="OrthoDB" id="268928at2759"/>
<proteinExistence type="inferred from homology"/>
<dbReference type="GO" id="GO:0016020">
    <property type="term" value="C:membrane"/>
    <property type="evidence" value="ECO:0007669"/>
    <property type="project" value="UniProtKB-SubCell"/>
</dbReference>
<evidence type="ECO:0000313" key="8">
    <source>
        <dbReference type="Proteomes" id="UP000076738"/>
    </source>
</evidence>
<feature type="transmembrane region" description="Helical" evidence="6">
    <location>
        <begin position="30"/>
        <end position="53"/>
    </location>
</feature>
<feature type="transmembrane region" description="Helical" evidence="6">
    <location>
        <begin position="73"/>
        <end position="92"/>
    </location>
</feature>
<dbReference type="InterPro" id="IPR007919">
    <property type="entry name" value="UPF0220"/>
</dbReference>
<keyword evidence="5 6" id="KW-0472">Membrane</keyword>
<evidence type="ECO:0000256" key="3">
    <source>
        <dbReference type="ARBA" id="ARBA00022692"/>
    </source>
</evidence>
<dbReference type="Proteomes" id="UP000076738">
    <property type="component" value="Unassembled WGS sequence"/>
</dbReference>
<name>A0A167L965_CALVF</name>
<protein>
    <submittedName>
        <fullName evidence="7">UPF0220-domain-containing protein</fullName>
    </submittedName>
</protein>
<dbReference type="Pfam" id="PF05255">
    <property type="entry name" value="UPF0220"/>
    <property type="match status" value="1"/>
</dbReference>
<accession>A0A167L965</accession>
<dbReference type="EMBL" id="KV417289">
    <property type="protein sequence ID" value="KZO95457.1"/>
    <property type="molecule type" value="Genomic_DNA"/>
</dbReference>
<feature type="transmembrane region" description="Helical" evidence="6">
    <location>
        <begin position="120"/>
        <end position="146"/>
    </location>
</feature>
<evidence type="ECO:0000313" key="7">
    <source>
        <dbReference type="EMBL" id="KZO95457.1"/>
    </source>
</evidence>
<evidence type="ECO:0000256" key="2">
    <source>
        <dbReference type="ARBA" id="ARBA00005335"/>
    </source>
</evidence>